<name>A0A835SD45_VANPL</name>
<keyword evidence="2" id="KW-0677">Repeat</keyword>
<feature type="region of interest" description="Disordered" evidence="3">
    <location>
        <begin position="1"/>
        <end position="24"/>
    </location>
</feature>
<feature type="region of interest" description="Disordered" evidence="3">
    <location>
        <begin position="329"/>
        <end position="380"/>
    </location>
</feature>
<dbReference type="Proteomes" id="UP000639772">
    <property type="component" value="Chromosome 1"/>
</dbReference>
<dbReference type="InterPro" id="IPR025875">
    <property type="entry name" value="Leu-rich_rpt_4"/>
</dbReference>
<dbReference type="PROSITE" id="PS51450">
    <property type="entry name" value="LRR"/>
    <property type="match status" value="3"/>
</dbReference>
<sequence length="380" mass="41517">MHDEVKTPEANDVGIEENYQEDDAHCSEDQLTTAEFSMKRVEHWISQIGIHGDLIVEEPRENSTSVSEVDSTVLCGVDSSKTEGSVKQAMGVAYKYISSLTPASSSAQLVKLGLIAIPMLSPFIGLRVLNLSGNAIVRITPGSLPKGLHLLNLSNNFISTIEGLRDVTRLRVLNVSYNRITRLGHGLASCSSLKELYLAGNKISEVEGLHRLLKLTILDLRFNKISTVKGLGQLAANYGSLLAINLEGNPAQRNVGDEQLKKFLLGLLPNLVYYNKSAIRTGLKEASDRFSRAIASPPFDRGIRAEHKLPRRGSHGSGLHQFASNHGTQVLTPSKLPKSLHPSSSSKQAYRHVDSGKRQLGLNSMKRSQSTDALRSHPKC</sequence>
<dbReference type="InterPro" id="IPR003591">
    <property type="entry name" value="Leu-rich_rpt_typical-subtyp"/>
</dbReference>
<dbReference type="SMART" id="SM00369">
    <property type="entry name" value="LRR_TYP"/>
    <property type="match status" value="3"/>
</dbReference>
<proteinExistence type="predicted"/>
<evidence type="ECO:0000313" key="5">
    <source>
        <dbReference type="Proteomes" id="UP000639772"/>
    </source>
</evidence>
<dbReference type="InterPro" id="IPR032675">
    <property type="entry name" value="LRR_dom_sf"/>
</dbReference>
<evidence type="ECO:0000256" key="2">
    <source>
        <dbReference type="ARBA" id="ARBA00022737"/>
    </source>
</evidence>
<dbReference type="SUPFAM" id="SSF52075">
    <property type="entry name" value="Outer arm dynein light chain 1"/>
    <property type="match status" value="1"/>
</dbReference>
<dbReference type="OrthoDB" id="1904536at2759"/>
<dbReference type="Gene3D" id="3.80.10.10">
    <property type="entry name" value="Ribonuclease Inhibitor"/>
    <property type="match status" value="2"/>
</dbReference>
<feature type="compositionally biased region" description="Low complexity" evidence="3">
    <location>
        <begin position="331"/>
        <end position="347"/>
    </location>
</feature>
<dbReference type="Pfam" id="PF12799">
    <property type="entry name" value="LRR_4"/>
    <property type="match status" value="1"/>
</dbReference>
<dbReference type="AlphaFoldDB" id="A0A835SD45"/>
<keyword evidence="1" id="KW-0433">Leucine-rich repeat</keyword>
<dbReference type="PANTHER" id="PTHR15454">
    <property type="entry name" value="NISCHARIN RELATED"/>
    <property type="match status" value="1"/>
</dbReference>
<accession>A0A835SD45</accession>
<dbReference type="PANTHER" id="PTHR15454:SF7">
    <property type="entry name" value="OS07G0106100 PROTEIN"/>
    <property type="match status" value="1"/>
</dbReference>
<comment type="caution">
    <text evidence="4">The sequence shown here is derived from an EMBL/GenBank/DDBJ whole genome shotgun (WGS) entry which is preliminary data.</text>
</comment>
<evidence type="ECO:0000313" key="4">
    <source>
        <dbReference type="EMBL" id="KAG0501497.1"/>
    </source>
</evidence>
<dbReference type="EMBL" id="JADCNM010000001">
    <property type="protein sequence ID" value="KAG0501497.1"/>
    <property type="molecule type" value="Genomic_DNA"/>
</dbReference>
<dbReference type="GO" id="GO:0005737">
    <property type="term" value="C:cytoplasm"/>
    <property type="evidence" value="ECO:0007669"/>
    <property type="project" value="TreeGrafter"/>
</dbReference>
<dbReference type="Pfam" id="PF13855">
    <property type="entry name" value="LRR_8"/>
    <property type="match status" value="1"/>
</dbReference>
<dbReference type="SMART" id="SM00365">
    <property type="entry name" value="LRR_SD22"/>
    <property type="match status" value="3"/>
</dbReference>
<protein>
    <submittedName>
        <fullName evidence="4">Uncharacterized protein</fullName>
    </submittedName>
</protein>
<reference evidence="4 5" key="1">
    <citation type="journal article" date="2020" name="Nat. Food">
        <title>A phased Vanilla planifolia genome enables genetic improvement of flavour and production.</title>
        <authorList>
            <person name="Hasing T."/>
            <person name="Tang H."/>
            <person name="Brym M."/>
            <person name="Khazi F."/>
            <person name="Huang T."/>
            <person name="Chambers A.H."/>
        </authorList>
    </citation>
    <scope>NUCLEOTIDE SEQUENCE [LARGE SCALE GENOMIC DNA]</scope>
    <source>
        <tissue evidence="4">Leaf</tissue>
    </source>
</reference>
<evidence type="ECO:0000256" key="3">
    <source>
        <dbReference type="SAM" id="MobiDB-lite"/>
    </source>
</evidence>
<gene>
    <name evidence="4" type="ORF">HPP92_001569</name>
</gene>
<organism evidence="4 5">
    <name type="scientific">Vanilla planifolia</name>
    <name type="common">Vanilla</name>
    <dbReference type="NCBI Taxonomy" id="51239"/>
    <lineage>
        <taxon>Eukaryota</taxon>
        <taxon>Viridiplantae</taxon>
        <taxon>Streptophyta</taxon>
        <taxon>Embryophyta</taxon>
        <taxon>Tracheophyta</taxon>
        <taxon>Spermatophyta</taxon>
        <taxon>Magnoliopsida</taxon>
        <taxon>Liliopsida</taxon>
        <taxon>Asparagales</taxon>
        <taxon>Orchidaceae</taxon>
        <taxon>Vanilloideae</taxon>
        <taxon>Vanilleae</taxon>
        <taxon>Vanilla</taxon>
    </lineage>
</organism>
<dbReference type="InterPro" id="IPR001611">
    <property type="entry name" value="Leu-rich_rpt"/>
</dbReference>
<evidence type="ECO:0000256" key="1">
    <source>
        <dbReference type="ARBA" id="ARBA00022614"/>
    </source>
</evidence>
<feature type="compositionally biased region" description="Polar residues" evidence="3">
    <location>
        <begin position="361"/>
        <end position="373"/>
    </location>
</feature>
<dbReference type="FunFam" id="3.80.10.10:FF:000320">
    <property type="entry name" value="Protein phosphatase 1 regulatory subunit pprA"/>
    <property type="match status" value="1"/>
</dbReference>